<protein>
    <submittedName>
        <fullName evidence="2">Uncharacterized protein</fullName>
    </submittedName>
</protein>
<evidence type="ECO:0000313" key="3">
    <source>
        <dbReference type="Proteomes" id="UP000243459"/>
    </source>
</evidence>
<proteinExistence type="predicted"/>
<reference evidence="3" key="1">
    <citation type="journal article" date="2017" name="Nat. Commun.">
        <title>The asparagus genome sheds light on the origin and evolution of a young Y chromosome.</title>
        <authorList>
            <person name="Harkess A."/>
            <person name="Zhou J."/>
            <person name="Xu C."/>
            <person name="Bowers J.E."/>
            <person name="Van der Hulst R."/>
            <person name="Ayyampalayam S."/>
            <person name="Mercati F."/>
            <person name="Riccardi P."/>
            <person name="McKain M.R."/>
            <person name="Kakrana A."/>
            <person name="Tang H."/>
            <person name="Ray J."/>
            <person name="Groenendijk J."/>
            <person name="Arikit S."/>
            <person name="Mathioni S.M."/>
            <person name="Nakano M."/>
            <person name="Shan H."/>
            <person name="Telgmann-Rauber A."/>
            <person name="Kanno A."/>
            <person name="Yue Z."/>
            <person name="Chen H."/>
            <person name="Li W."/>
            <person name="Chen Y."/>
            <person name="Xu X."/>
            <person name="Zhang Y."/>
            <person name="Luo S."/>
            <person name="Chen H."/>
            <person name="Gao J."/>
            <person name="Mao Z."/>
            <person name="Pires J.C."/>
            <person name="Luo M."/>
            <person name="Kudrna D."/>
            <person name="Wing R.A."/>
            <person name="Meyers B.C."/>
            <person name="Yi K."/>
            <person name="Kong H."/>
            <person name="Lavrijsen P."/>
            <person name="Sunseri F."/>
            <person name="Falavigna A."/>
            <person name="Ye Y."/>
            <person name="Leebens-Mack J.H."/>
            <person name="Chen G."/>
        </authorList>
    </citation>
    <scope>NUCLEOTIDE SEQUENCE [LARGE SCALE GENOMIC DNA]</scope>
    <source>
        <strain evidence="3">cv. DH0086</strain>
    </source>
</reference>
<keyword evidence="3" id="KW-1185">Reference proteome</keyword>
<dbReference type="AlphaFoldDB" id="A0A5P1FMJ2"/>
<dbReference type="Proteomes" id="UP000243459">
    <property type="component" value="Chromosome 1"/>
</dbReference>
<gene>
    <name evidence="2" type="ORF">A4U43_C01F5390</name>
</gene>
<feature type="region of interest" description="Disordered" evidence="1">
    <location>
        <begin position="58"/>
        <end position="87"/>
    </location>
</feature>
<sequence>MSTITAEIGSETAARRGATCSSRGRLRRLILLGNESRRREMQRDSALETRRWAGISQRCSHGSTRVRRGGPKAKGGGPCRAEGRRTKCGSLPSPEIDIVSGVGEFGSFGGRWEKRLIKGAVIVVVKWMASQFNAKIGK</sequence>
<evidence type="ECO:0000313" key="2">
    <source>
        <dbReference type="EMBL" id="ONK79342.1"/>
    </source>
</evidence>
<dbReference type="Gramene" id="ONK79342">
    <property type="protein sequence ID" value="ONK79342"/>
    <property type="gene ID" value="A4U43_C01F5390"/>
</dbReference>
<dbReference type="EMBL" id="CM007381">
    <property type="protein sequence ID" value="ONK79342.1"/>
    <property type="molecule type" value="Genomic_DNA"/>
</dbReference>
<name>A0A5P1FMJ2_ASPOF</name>
<organism evidence="2 3">
    <name type="scientific">Asparagus officinalis</name>
    <name type="common">Garden asparagus</name>
    <dbReference type="NCBI Taxonomy" id="4686"/>
    <lineage>
        <taxon>Eukaryota</taxon>
        <taxon>Viridiplantae</taxon>
        <taxon>Streptophyta</taxon>
        <taxon>Embryophyta</taxon>
        <taxon>Tracheophyta</taxon>
        <taxon>Spermatophyta</taxon>
        <taxon>Magnoliopsida</taxon>
        <taxon>Liliopsida</taxon>
        <taxon>Asparagales</taxon>
        <taxon>Asparagaceae</taxon>
        <taxon>Asparagoideae</taxon>
        <taxon>Asparagus</taxon>
    </lineage>
</organism>
<accession>A0A5P1FMJ2</accession>
<evidence type="ECO:0000256" key="1">
    <source>
        <dbReference type="SAM" id="MobiDB-lite"/>
    </source>
</evidence>